<reference evidence="1 2" key="1">
    <citation type="submission" date="2018-11" db="EMBL/GenBank/DDBJ databases">
        <title>Sequencing the genomes of 1000 actinobacteria strains.</title>
        <authorList>
            <person name="Klenk H.-P."/>
        </authorList>
    </citation>
    <scope>NUCLEOTIDE SEQUENCE [LARGE SCALE GENOMIC DNA]</scope>
    <source>
        <strain evidence="1 2">DSM 44781</strain>
    </source>
</reference>
<comment type="caution">
    <text evidence="1">The sequence shown here is derived from an EMBL/GenBank/DDBJ whole genome shotgun (WGS) entry which is preliminary data.</text>
</comment>
<protein>
    <submittedName>
        <fullName evidence="1">Uncharacterized protein</fullName>
    </submittedName>
</protein>
<keyword evidence="2" id="KW-1185">Reference proteome</keyword>
<dbReference type="AlphaFoldDB" id="A0A3N4R1S7"/>
<proteinExistence type="predicted"/>
<sequence>MFLGRPLPGPGEVLWTEEDRAWALALLAVEDEVCRGCGQPVADSTDPALEEMWRAEVIRCHACATAGREAAAFQHDSADQHGINVRVHRRESLPWQQTAP</sequence>
<dbReference type="Proteomes" id="UP000266906">
    <property type="component" value="Unassembled WGS sequence"/>
</dbReference>
<gene>
    <name evidence="1" type="ORF">EDD38_7423</name>
</gene>
<name>A0A3N4R1S7_9ACTN</name>
<organism evidence="1 2">
    <name type="scientific">Kitasatospora cineracea</name>
    <dbReference type="NCBI Taxonomy" id="88074"/>
    <lineage>
        <taxon>Bacteria</taxon>
        <taxon>Bacillati</taxon>
        <taxon>Actinomycetota</taxon>
        <taxon>Actinomycetes</taxon>
        <taxon>Kitasatosporales</taxon>
        <taxon>Streptomycetaceae</taxon>
        <taxon>Kitasatospora</taxon>
    </lineage>
</organism>
<evidence type="ECO:0000313" key="1">
    <source>
        <dbReference type="EMBL" id="RPE27278.1"/>
    </source>
</evidence>
<dbReference type="RefSeq" id="WP_123821632.1">
    <property type="nucleotide sequence ID" value="NZ_RKQG01000004.1"/>
</dbReference>
<evidence type="ECO:0000313" key="2">
    <source>
        <dbReference type="Proteomes" id="UP000266906"/>
    </source>
</evidence>
<dbReference type="EMBL" id="RKQG01000004">
    <property type="protein sequence ID" value="RPE27278.1"/>
    <property type="molecule type" value="Genomic_DNA"/>
</dbReference>
<accession>A0A3N4R1S7</accession>